<reference evidence="3" key="1">
    <citation type="submission" date="2016-04" db="EMBL/GenBank/DDBJ databases">
        <authorList>
            <person name="Chen L."/>
            <person name="Zhuang W."/>
            <person name="Wang G."/>
        </authorList>
    </citation>
    <scope>NUCLEOTIDE SEQUENCE [LARGE SCALE GENOMIC DNA]</scope>
    <source>
        <strain evidence="3">17621</strain>
    </source>
</reference>
<protein>
    <submittedName>
        <fullName evidence="2">Uncharacterized protein</fullName>
    </submittedName>
</protein>
<evidence type="ECO:0000313" key="3">
    <source>
        <dbReference type="Proteomes" id="UP000192610"/>
    </source>
</evidence>
<sequence length="138" mass="14603">MKLKVAIASLAVVATAVVAFAFTTAHKPTVDTTFYYQDENKFIGTGDVNSIDASALNNPDKWDVDGSASFTTGDYLAAISFNLDEVNPANGGSDGDLTMQEAIDAVKALYQSSGSLPLNNSSFMQGSTVITIHRRSTN</sequence>
<feature type="chain" id="PRO_5010705914" evidence="1">
    <location>
        <begin position="22"/>
        <end position="138"/>
    </location>
</feature>
<keyword evidence="1" id="KW-0732">Signal</keyword>
<dbReference type="Proteomes" id="UP000192610">
    <property type="component" value="Unassembled WGS sequence"/>
</dbReference>
<evidence type="ECO:0000313" key="2">
    <source>
        <dbReference type="EMBL" id="OQP55884.1"/>
    </source>
</evidence>
<proteinExistence type="predicted"/>
<feature type="signal peptide" evidence="1">
    <location>
        <begin position="1"/>
        <end position="21"/>
    </location>
</feature>
<gene>
    <name evidence="2" type="ORF">A4H97_20040</name>
</gene>
<name>A0A1V9FBZ7_9BACT</name>
<dbReference type="AlphaFoldDB" id="A0A1V9FBZ7"/>
<accession>A0A1V9FBZ7</accession>
<keyword evidence="3" id="KW-1185">Reference proteome</keyword>
<dbReference type="EMBL" id="LVXG01000002">
    <property type="protein sequence ID" value="OQP55884.1"/>
    <property type="molecule type" value="Genomic_DNA"/>
</dbReference>
<evidence type="ECO:0000256" key="1">
    <source>
        <dbReference type="SAM" id="SignalP"/>
    </source>
</evidence>
<organism evidence="2 3">
    <name type="scientific">Niastella yeongjuensis</name>
    <dbReference type="NCBI Taxonomy" id="354355"/>
    <lineage>
        <taxon>Bacteria</taxon>
        <taxon>Pseudomonadati</taxon>
        <taxon>Bacteroidota</taxon>
        <taxon>Chitinophagia</taxon>
        <taxon>Chitinophagales</taxon>
        <taxon>Chitinophagaceae</taxon>
        <taxon>Niastella</taxon>
    </lineage>
</organism>
<comment type="caution">
    <text evidence="2">The sequence shown here is derived from an EMBL/GenBank/DDBJ whole genome shotgun (WGS) entry which is preliminary data.</text>
</comment>
<dbReference type="RefSeq" id="WP_081197089.1">
    <property type="nucleotide sequence ID" value="NZ_FOCZ01000022.1"/>
</dbReference>